<feature type="compositionally biased region" description="Basic and acidic residues" evidence="1">
    <location>
        <begin position="1"/>
        <end position="11"/>
    </location>
</feature>
<evidence type="ECO:0000256" key="1">
    <source>
        <dbReference type="SAM" id="MobiDB-lite"/>
    </source>
</evidence>
<evidence type="ECO:0000313" key="2">
    <source>
        <dbReference type="EMBL" id="CAK9142496.1"/>
    </source>
</evidence>
<dbReference type="EMBL" id="CAUOFW020001228">
    <property type="protein sequence ID" value="CAK9142496.1"/>
    <property type="molecule type" value="Genomic_DNA"/>
</dbReference>
<gene>
    <name evidence="2" type="ORF">ILEXP_LOCUS10179</name>
</gene>
<protein>
    <submittedName>
        <fullName evidence="2">Uncharacterized protein</fullName>
    </submittedName>
</protein>
<name>A0ABC8RE37_9AQUA</name>
<comment type="caution">
    <text evidence="2">The sequence shown here is derived from an EMBL/GenBank/DDBJ whole genome shotgun (WGS) entry which is preliminary data.</text>
</comment>
<sequence length="72" mass="8362">MHNFHDIKTLKTETPQAGQESMDGEGSALDEEKRDKPKGRDEESEVFEVEEVGYFHWYAPMESRGARSQMRD</sequence>
<dbReference type="AlphaFoldDB" id="A0ABC8RE37"/>
<evidence type="ECO:0000313" key="3">
    <source>
        <dbReference type="Proteomes" id="UP001642360"/>
    </source>
</evidence>
<accession>A0ABC8RE37</accession>
<feature type="compositionally biased region" description="Basic and acidic residues" evidence="1">
    <location>
        <begin position="30"/>
        <end position="41"/>
    </location>
</feature>
<feature type="region of interest" description="Disordered" evidence="1">
    <location>
        <begin position="1"/>
        <end position="45"/>
    </location>
</feature>
<keyword evidence="3" id="KW-1185">Reference proteome</keyword>
<dbReference type="Proteomes" id="UP001642360">
    <property type="component" value="Unassembled WGS sequence"/>
</dbReference>
<proteinExistence type="predicted"/>
<organism evidence="2 3">
    <name type="scientific">Ilex paraguariensis</name>
    <name type="common">yerba mate</name>
    <dbReference type="NCBI Taxonomy" id="185542"/>
    <lineage>
        <taxon>Eukaryota</taxon>
        <taxon>Viridiplantae</taxon>
        <taxon>Streptophyta</taxon>
        <taxon>Embryophyta</taxon>
        <taxon>Tracheophyta</taxon>
        <taxon>Spermatophyta</taxon>
        <taxon>Magnoliopsida</taxon>
        <taxon>eudicotyledons</taxon>
        <taxon>Gunneridae</taxon>
        <taxon>Pentapetalae</taxon>
        <taxon>asterids</taxon>
        <taxon>campanulids</taxon>
        <taxon>Aquifoliales</taxon>
        <taxon>Aquifoliaceae</taxon>
        <taxon>Ilex</taxon>
    </lineage>
</organism>
<reference evidence="2 3" key="1">
    <citation type="submission" date="2024-02" db="EMBL/GenBank/DDBJ databases">
        <authorList>
            <person name="Vignale AGUSTIN F."/>
            <person name="Sosa J E."/>
            <person name="Modenutti C."/>
        </authorList>
    </citation>
    <scope>NUCLEOTIDE SEQUENCE [LARGE SCALE GENOMIC DNA]</scope>
</reference>